<evidence type="ECO:0000313" key="3">
    <source>
        <dbReference type="Proteomes" id="UP001152798"/>
    </source>
</evidence>
<accession>A0A9P0HAC4</accession>
<feature type="region of interest" description="Disordered" evidence="1">
    <location>
        <begin position="242"/>
        <end position="269"/>
    </location>
</feature>
<feature type="region of interest" description="Disordered" evidence="1">
    <location>
        <begin position="112"/>
        <end position="189"/>
    </location>
</feature>
<dbReference type="Proteomes" id="UP001152798">
    <property type="component" value="Chromosome 4"/>
</dbReference>
<reference evidence="2" key="1">
    <citation type="submission" date="2022-01" db="EMBL/GenBank/DDBJ databases">
        <authorList>
            <person name="King R."/>
        </authorList>
    </citation>
    <scope>NUCLEOTIDE SEQUENCE</scope>
</reference>
<feature type="compositionally biased region" description="Low complexity" evidence="1">
    <location>
        <begin position="144"/>
        <end position="161"/>
    </location>
</feature>
<dbReference type="OrthoDB" id="10009287at2759"/>
<protein>
    <submittedName>
        <fullName evidence="2">Uncharacterized protein</fullName>
    </submittedName>
</protein>
<organism evidence="2 3">
    <name type="scientific">Nezara viridula</name>
    <name type="common">Southern green stink bug</name>
    <name type="synonym">Cimex viridulus</name>
    <dbReference type="NCBI Taxonomy" id="85310"/>
    <lineage>
        <taxon>Eukaryota</taxon>
        <taxon>Metazoa</taxon>
        <taxon>Ecdysozoa</taxon>
        <taxon>Arthropoda</taxon>
        <taxon>Hexapoda</taxon>
        <taxon>Insecta</taxon>
        <taxon>Pterygota</taxon>
        <taxon>Neoptera</taxon>
        <taxon>Paraneoptera</taxon>
        <taxon>Hemiptera</taxon>
        <taxon>Heteroptera</taxon>
        <taxon>Panheteroptera</taxon>
        <taxon>Pentatomomorpha</taxon>
        <taxon>Pentatomoidea</taxon>
        <taxon>Pentatomidae</taxon>
        <taxon>Pentatominae</taxon>
        <taxon>Nezara</taxon>
    </lineage>
</organism>
<name>A0A9P0HAC4_NEZVI</name>
<proteinExistence type="predicted"/>
<dbReference type="AlphaFoldDB" id="A0A9P0HAC4"/>
<feature type="region of interest" description="Disordered" evidence="1">
    <location>
        <begin position="60"/>
        <end position="80"/>
    </location>
</feature>
<feature type="compositionally biased region" description="Acidic residues" evidence="1">
    <location>
        <begin position="170"/>
        <end position="179"/>
    </location>
</feature>
<dbReference type="EMBL" id="OV725080">
    <property type="protein sequence ID" value="CAH1398315.1"/>
    <property type="molecule type" value="Genomic_DNA"/>
</dbReference>
<gene>
    <name evidence="2" type="ORF">NEZAVI_LOCUS7989</name>
</gene>
<sequence length="352" mass="39015">MLAKAKERGYSTVVSLGSKGVTYATNVILQTAMKGGGGLVEHIRKSYSLTDLAPRKSDRFIRPDEADAGPVREEDDEVPERPVLRRRPIGSPGVDMRFKEFDVNMRQLQASSGPLNDIQSTEDISSGYSSTDQLYTSPSEMMLTRSSSVTRGRGGRTSRSTQQKKIPLTEEIEDEDEASEVIPESYPLPSPSHDISSIIRKFSIPLTNEDIPVKVKDLTSRYEAQSSSLIDQSPSTLSCVSQSSLASLSSEKSDRKGRYGKYQAPKPPSQDTILISESLKFYEMSSHFDNKMISNKLKSAVNETQSVVNIKHSSKESNLQDILVPNANEILRRDEDNIKLISEGEKPFETTV</sequence>
<keyword evidence="3" id="KW-1185">Reference proteome</keyword>
<feature type="compositionally biased region" description="Polar residues" evidence="1">
    <location>
        <begin position="112"/>
        <end position="139"/>
    </location>
</feature>
<evidence type="ECO:0000313" key="2">
    <source>
        <dbReference type="EMBL" id="CAH1398315.1"/>
    </source>
</evidence>
<evidence type="ECO:0000256" key="1">
    <source>
        <dbReference type="SAM" id="MobiDB-lite"/>
    </source>
</evidence>